<reference evidence="2" key="2">
    <citation type="submission" date="2015-06" db="UniProtKB">
        <authorList>
            <consortium name="EnsemblMetazoa"/>
        </authorList>
    </citation>
    <scope>IDENTIFICATION</scope>
</reference>
<dbReference type="EnsemblMetazoa" id="tetur07g00920.1">
    <property type="protein sequence ID" value="tetur07g00920.1"/>
    <property type="gene ID" value="tetur07g00920"/>
</dbReference>
<keyword evidence="3" id="KW-1185">Reference proteome</keyword>
<feature type="region of interest" description="Disordered" evidence="1">
    <location>
        <begin position="326"/>
        <end position="371"/>
    </location>
</feature>
<organism evidence="2 3">
    <name type="scientific">Tetranychus urticae</name>
    <name type="common">Two-spotted spider mite</name>
    <dbReference type="NCBI Taxonomy" id="32264"/>
    <lineage>
        <taxon>Eukaryota</taxon>
        <taxon>Metazoa</taxon>
        <taxon>Ecdysozoa</taxon>
        <taxon>Arthropoda</taxon>
        <taxon>Chelicerata</taxon>
        <taxon>Arachnida</taxon>
        <taxon>Acari</taxon>
        <taxon>Acariformes</taxon>
        <taxon>Trombidiformes</taxon>
        <taxon>Prostigmata</taxon>
        <taxon>Eleutherengona</taxon>
        <taxon>Raphignathae</taxon>
        <taxon>Tetranychoidea</taxon>
        <taxon>Tetranychidae</taxon>
        <taxon>Tetranychus</taxon>
    </lineage>
</organism>
<evidence type="ECO:0000313" key="3">
    <source>
        <dbReference type="Proteomes" id="UP000015104"/>
    </source>
</evidence>
<dbReference type="EMBL" id="CAEY01001873">
    <property type="status" value="NOT_ANNOTATED_CDS"/>
    <property type="molecule type" value="Genomic_DNA"/>
</dbReference>
<feature type="region of interest" description="Disordered" evidence="1">
    <location>
        <begin position="183"/>
        <end position="203"/>
    </location>
</feature>
<name>T1K8D3_TETUR</name>
<proteinExistence type="predicted"/>
<accession>T1K8D3</accession>
<dbReference type="HOGENOM" id="CLU_720280_0_0_1"/>
<dbReference type="AlphaFoldDB" id="T1K8D3"/>
<dbReference type="Proteomes" id="UP000015104">
    <property type="component" value="Unassembled WGS sequence"/>
</dbReference>
<evidence type="ECO:0000313" key="2">
    <source>
        <dbReference type="EnsemblMetazoa" id="tetur07g00920.1"/>
    </source>
</evidence>
<feature type="compositionally biased region" description="Acidic residues" evidence="1">
    <location>
        <begin position="345"/>
        <end position="354"/>
    </location>
</feature>
<sequence length="384" mass="44675">METFNNWWDVEQFTVCLMVKDRIKNRFGEISIDADFQDFVPGFVLHEKPKMQERFLQYLGCGFCHHIPWYPRTKDILKCDDCPTVYCWLCARLLATMYQKRNGNPAPNLDEFEKSYIDCATCLKRTKIHPINSDERETYHNILVKCKTSKCDYIGNLINVQRHMEGCKSKTYKISSVLNYLHESQRRRRNEPREDEDEEPQEFLNSEDFVKAFDQRLMIQYPGTYEEIAKRKWEEASKIAGVPDIGKELAKKNTERADLSQPSTSTGITHANFWDKSSQDELIWSDDERQTEKEIRGEKAIAAKVSTAEDKELLPEKDYPELWEEARASGQAKASNQPQVRDYGIESEEDEEWEGAAPALPNQPKTVNRDLPASINEFTDANMI</sequence>
<evidence type="ECO:0000256" key="1">
    <source>
        <dbReference type="SAM" id="MobiDB-lite"/>
    </source>
</evidence>
<dbReference type="EMBL" id="CAEY01001874">
    <property type="status" value="NOT_ANNOTATED_CDS"/>
    <property type="molecule type" value="Genomic_DNA"/>
</dbReference>
<protein>
    <submittedName>
        <fullName evidence="2">Uncharacterized protein</fullName>
    </submittedName>
</protein>
<reference evidence="3" key="1">
    <citation type="submission" date="2011-08" db="EMBL/GenBank/DDBJ databases">
        <authorList>
            <person name="Rombauts S."/>
        </authorList>
    </citation>
    <scope>NUCLEOTIDE SEQUENCE</scope>
    <source>
        <strain evidence="3">London</strain>
    </source>
</reference>